<protein>
    <submittedName>
        <fullName evidence="1">Uncharacterized protein</fullName>
    </submittedName>
</protein>
<comment type="caution">
    <text evidence="1">The sequence shown here is derived from an EMBL/GenBank/DDBJ whole genome shotgun (WGS) entry which is preliminary data.</text>
</comment>
<name>A0ABT5UF26_9GAMM</name>
<proteinExistence type="predicted"/>
<dbReference type="RefSeq" id="WP_274691221.1">
    <property type="nucleotide sequence ID" value="NZ_JAPMOU010000046.1"/>
</dbReference>
<sequence length="52" mass="5764">MEFFRVAGESILARKQIVQQAVAQISSTDSSQVIKVNQLLLIEVFGGVKDDR</sequence>
<evidence type="ECO:0000313" key="1">
    <source>
        <dbReference type="EMBL" id="MDE1464912.1"/>
    </source>
</evidence>
<keyword evidence="2" id="KW-1185">Reference proteome</keyword>
<reference evidence="1 2" key="1">
    <citation type="submission" date="2022-11" db="EMBL/GenBank/DDBJ databases">
        <title>Spartinivicinus poritis sp. nov., isolated from scleractinian coral Porites lutea.</title>
        <authorList>
            <person name="Zhang G."/>
            <person name="Cai L."/>
            <person name="Wei Q."/>
        </authorList>
    </citation>
    <scope>NUCLEOTIDE SEQUENCE [LARGE SCALE GENOMIC DNA]</scope>
    <source>
        <strain evidence="1 2">A2-2</strain>
    </source>
</reference>
<organism evidence="1 2">
    <name type="scientific">Spartinivicinus poritis</name>
    <dbReference type="NCBI Taxonomy" id="2994640"/>
    <lineage>
        <taxon>Bacteria</taxon>
        <taxon>Pseudomonadati</taxon>
        <taxon>Pseudomonadota</taxon>
        <taxon>Gammaproteobacteria</taxon>
        <taxon>Oceanospirillales</taxon>
        <taxon>Zooshikellaceae</taxon>
        <taxon>Spartinivicinus</taxon>
    </lineage>
</organism>
<accession>A0ABT5UF26</accession>
<dbReference type="EMBL" id="JAPMOU010000046">
    <property type="protein sequence ID" value="MDE1464912.1"/>
    <property type="molecule type" value="Genomic_DNA"/>
</dbReference>
<gene>
    <name evidence="1" type="ORF">ORQ98_23395</name>
</gene>
<evidence type="ECO:0000313" key="2">
    <source>
        <dbReference type="Proteomes" id="UP001528823"/>
    </source>
</evidence>
<dbReference type="Proteomes" id="UP001528823">
    <property type="component" value="Unassembled WGS sequence"/>
</dbReference>